<reference evidence="6" key="1">
    <citation type="submission" date="2020-04" db="EMBL/GenBank/DDBJ databases">
        <authorList>
            <person name="Zhang T."/>
        </authorList>
    </citation>
    <scope>NUCLEOTIDE SEQUENCE</scope>
    <source>
        <strain evidence="6">HKST-UBA17</strain>
    </source>
</reference>
<dbReference type="InterPro" id="IPR012338">
    <property type="entry name" value="Beta-lactam/transpept-like"/>
</dbReference>
<dbReference type="InterPro" id="IPR036138">
    <property type="entry name" value="PBP_dimer_sf"/>
</dbReference>
<reference evidence="6" key="2">
    <citation type="journal article" date="2021" name="Microbiome">
        <title>Successional dynamics and alternative stable states in a saline activated sludge microbial community over 9 years.</title>
        <authorList>
            <person name="Wang Y."/>
            <person name="Ye J."/>
            <person name="Ju F."/>
            <person name="Liu L."/>
            <person name="Boyd J.A."/>
            <person name="Deng Y."/>
            <person name="Parks D.H."/>
            <person name="Jiang X."/>
            <person name="Yin X."/>
            <person name="Woodcroft B.J."/>
            <person name="Tyson G.W."/>
            <person name="Hugenholtz P."/>
            <person name="Polz M.F."/>
            <person name="Zhang T."/>
        </authorList>
    </citation>
    <scope>NUCLEOTIDE SEQUENCE</scope>
    <source>
        <strain evidence="6">HKST-UBA17</strain>
    </source>
</reference>
<keyword evidence="3" id="KW-0812">Transmembrane</keyword>
<protein>
    <submittedName>
        <fullName evidence="6">Penicillin-binding protein 2</fullName>
    </submittedName>
</protein>
<dbReference type="GO" id="GO:0008658">
    <property type="term" value="F:penicillin binding"/>
    <property type="evidence" value="ECO:0007669"/>
    <property type="project" value="InterPro"/>
</dbReference>
<dbReference type="Gene3D" id="3.90.1310.10">
    <property type="entry name" value="Penicillin-binding protein 2a (Domain 2)"/>
    <property type="match status" value="1"/>
</dbReference>
<evidence type="ECO:0000313" key="6">
    <source>
        <dbReference type="EMBL" id="MCA9376787.1"/>
    </source>
</evidence>
<evidence type="ECO:0000259" key="5">
    <source>
        <dbReference type="Pfam" id="PF03717"/>
    </source>
</evidence>
<dbReference type="PANTHER" id="PTHR30627">
    <property type="entry name" value="PEPTIDOGLYCAN D,D-TRANSPEPTIDASE"/>
    <property type="match status" value="1"/>
</dbReference>
<evidence type="ECO:0000256" key="2">
    <source>
        <dbReference type="ARBA" id="ARBA00023136"/>
    </source>
</evidence>
<comment type="subcellular location">
    <subcellularLocation>
        <location evidence="1">Membrane</location>
    </subcellularLocation>
</comment>
<accession>A0A955KWM6</accession>
<dbReference type="GO" id="GO:0071555">
    <property type="term" value="P:cell wall organization"/>
    <property type="evidence" value="ECO:0007669"/>
    <property type="project" value="TreeGrafter"/>
</dbReference>
<gene>
    <name evidence="6" type="ORF">KC685_02610</name>
</gene>
<evidence type="ECO:0000259" key="4">
    <source>
        <dbReference type="Pfam" id="PF00905"/>
    </source>
</evidence>
<dbReference type="Pfam" id="PF00905">
    <property type="entry name" value="Transpeptidase"/>
    <property type="match status" value="1"/>
</dbReference>
<proteinExistence type="predicted"/>
<dbReference type="SUPFAM" id="SSF56519">
    <property type="entry name" value="Penicillin binding protein dimerisation domain"/>
    <property type="match status" value="1"/>
</dbReference>
<sequence length="606" mass="67430">MTFKADRKRQKPQENGEKLFTISTAIIYAGLTIFAIGIILQMSRWQIINGEYFKALAQSQYIDSDRQASARGMIYASDDTILATDQPSWDIYISLSTIENERTEFFAEKDKFVAAVAGILQLDKESVSEKITDDIRFVPIAKDVDTQTKKALEETQIFTKKSPGFGLYFIQGEKRVYPNGTLASHILGFMGQDENGEEKGVYGIEGYYYGDLIGAEGFTYEEKDALGNVILTSEYEPVLPRRGKDIKLTIVPSIQTKVEEVLKEGVTKYQAKSGSTIVMDPTTGAILAIANYPNYNPNEYWRTQEPWIFSNKAVSDVYEPGSIFKPITVAIGLETGSITPETVCDDLTGYFTMYEGRTDEVKIRTWDGMPDGSITPEQYLQYSNNPCIAQTALKVGLEKYYPLMTQFGIGEYIGLGLQEESNSYLKPQKDWIELDLAVTSFGQSVASSPMQMISALSTIANHGVRMKPYLVSSVIDEDETIEFEPQQIANPISAETADTVAAMLRSVVRKGDGSAIFAQYLPDYDVAGKTGTAQIPYKDRAGYYDDRINTTFVGFAPVDDPHMIMLIRLEEPGLGQYAATTVVPVWIDTFNKIAGDLQIPKQIVPN</sequence>
<keyword evidence="3" id="KW-1133">Transmembrane helix</keyword>
<dbReference type="Proteomes" id="UP000741282">
    <property type="component" value="Unassembled WGS sequence"/>
</dbReference>
<evidence type="ECO:0000256" key="1">
    <source>
        <dbReference type="ARBA" id="ARBA00004370"/>
    </source>
</evidence>
<feature type="domain" description="Penicillin-binding protein transpeptidase" evidence="4">
    <location>
        <begin position="274"/>
        <end position="578"/>
    </location>
</feature>
<evidence type="ECO:0000256" key="3">
    <source>
        <dbReference type="SAM" id="Phobius"/>
    </source>
</evidence>
<feature type="transmembrane region" description="Helical" evidence="3">
    <location>
        <begin position="20"/>
        <end position="40"/>
    </location>
</feature>
<dbReference type="AlphaFoldDB" id="A0A955KWM6"/>
<dbReference type="EMBL" id="JAGQLN010000007">
    <property type="protein sequence ID" value="MCA9376787.1"/>
    <property type="molecule type" value="Genomic_DNA"/>
</dbReference>
<dbReference type="InterPro" id="IPR001460">
    <property type="entry name" value="PCN-bd_Tpept"/>
</dbReference>
<dbReference type="Gene3D" id="3.40.710.10">
    <property type="entry name" value="DD-peptidase/beta-lactamase superfamily"/>
    <property type="match status" value="1"/>
</dbReference>
<feature type="domain" description="Penicillin-binding protein dimerisation" evidence="5">
    <location>
        <begin position="68"/>
        <end position="232"/>
    </location>
</feature>
<dbReference type="GO" id="GO:0005886">
    <property type="term" value="C:plasma membrane"/>
    <property type="evidence" value="ECO:0007669"/>
    <property type="project" value="TreeGrafter"/>
</dbReference>
<dbReference type="InterPro" id="IPR050515">
    <property type="entry name" value="Beta-lactam/transpept"/>
</dbReference>
<dbReference type="Pfam" id="PF03717">
    <property type="entry name" value="PBP_dimer"/>
    <property type="match status" value="1"/>
</dbReference>
<dbReference type="PANTHER" id="PTHR30627:SF1">
    <property type="entry name" value="PEPTIDOGLYCAN D,D-TRANSPEPTIDASE FTSI"/>
    <property type="match status" value="1"/>
</dbReference>
<dbReference type="InterPro" id="IPR005311">
    <property type="entry name" value="PBP_dimer"/>
</dbReference>
<keyword evidence="2 3" id="KW-0472">Membrane</keyword>
<comment type="caution">
    <text evidence="6">The sequence shown here is derived from an EMBL/GenBank/DDBJ whole genome shotgun (WGS) entry which is preliminary data.</text>
</comment>
<organism evidence="6 7">
    <name type="scientific">Candidatus Dojkabacteria bacterium</name>
    <dbReference type="NCBI Taxonomy" id="2099670"/>
    <lineage>
        <taxon>Bacteria</taxon>
        <taxon>Candidatus Dojkabacteria</taxon>
    </lineage>
</organism>
<evidence type="ECO:0000313" key="7">
    <source>
        <dbReference type="Proteomes" id="UP000741282"/>
    </source>
</evidence>
<dbReference type="SUPFAM" id="SSF56601">
    <property type="entry name" value="beta-lactamase/transpeptidase-like"/>
    <property type="match status" value="1"/>
</dbReference>
<name>A0A955KWM6_9BACT</name>